<reference evidence="2 3" key="1">
    <citation type="submission" date="2024-01" db="EMBL/GenBank/DDBJ databases">
        <authorList>
            <person name="Allen C."/>
            <person name="Tagirdzhanova G."/>
        </authorList>
    </citation>
    <scope>NUCLEOTIDE SEQUENCE [LARGE SCALE GENOMIC DNA]</scope>
</reference>
<organism evidence="2 3">
    <name type="scientific">Sporothrix eucalyptigena</name>
    <dbReference type="NCBI Taxonomy" id="1812306"/>
    <lineage>
        <taxon>Eukaryota</taxon>
        <taxon>Fungi</taxon>
        <taxon>Dikarya</taxon>
        <taxon>Ascomycota</taxon>
        <taxon>Pezizomycotina</taxon>
        <taxon>Sordariomycetes</taxon>
        <taxon>Sordariomycetidae</taxon>
        <taxon>Ophiostomatales</taxon>
        <taxon>Ophiostomataceae</taxon>
        <taxon>Sporothrix</taxon>
    </lineage>
</organism>
<protein>
    <submittedName>
        <fullName evidence="2">Uncharacterized protein</fullName>
    </submittedName>
</protein>
<feature type="region of interest" description="Disordered" evidence="1">
    <location>
        <begin position="1"/>
        <end position="131"/>
    </location>
</feature>
<accession>A0ABP0D3E3</accession>
<feature type="compositionally biased region" description="Acidic residues" evidence="1">
    <location>
        <begin position="120"/>
        <end position="131"/>
    </location>
</feature>
<feature type="compositionally biased region" description="Low complexity" evidence="1">
    <location>
        <begin position="1"/>
        <end position="16"/>
    </location>
</feature>
<feature type="compositionally biased region" description="Basic residues" evidence="1">
    <location>
        <begin position="72"/>
        <end position="83"/>
    </location>
</feature>
<evidence type="ECO:0000313" key="2">
    <source>
        <dbReference type="EMBL" id="CAK7238578.1"/>
    </source>
</evidence>
<proteinExistence type="predicted"/>
<evidence type="ECO:0000256" key="1">
    <source>
        <dbReference type="SAM" id="MobiDB-lite"/>
    </source>
</evidence>
<dbReference type="Proteomes" id="UP001642482">
    <property type="component" value="Unassembled WGS sequence"/>
</dbReference>
<evidence type="ECO:0000313" key="3">
    <source>
        <dbReference type="Proteomes" id="UP001642482"/>
    </source>
</evidence>
<keyword evidence="3" id="KW-1185">Reference proteome</keyword>
<comment type="caution">
    <text evidence="2">The sequence shown here is derived from an EMBL/GenBank/DDBJ whole genome shotgun (WGS) entry which is preliminary data.</text>
</comment>
<gene>
    <name evidence="2" type="ORF">SEUCBS140593_010830</name>
</gene>
<sequence length="358" mass="37930">MASSAPAPEASDASGAISPALAPSSGDTPFDPVEAAVLQLSNVSPTPSPAGGGRGAVECTATQVPAGPVSRVRTKKAGKKKRSAAVAAASRAKRARVTRGSNAQESTPRADGDSTIVLEDGNEDEDEEEDDGEMIATDIITTGVAVFPKASTRVAPDSVPCLVCLRSILTNKKPENVDLDKLLRLRCEYDASSSRCLACGDDKKKATCVHPCGHFQGDFLGVFAAQDDLRRLFFSGSARKAAPGAVRALVEAFSSLLSALVKLESSYKKSVKEDSDTFPLLMATARLECEARCNRLGGGSPAPPCLPRGEALYAPLHVARVRFRDTVDTQVKHFPISDSARENWRKALVVEPFLCFKK</sequence>
<name>A0ABP0D3E3_9PEZI</name>
<dbReference type="EMBL" id="CAWUHD010000291">
    <property type="protein sequence ID" value="CAK7238578.1"/>
    <property type="molecule type" value="Genomic_DNA"/>
</dbReference>